<keyword evidence="1" id="KW-0472">Membrane</keyword>
<reference evidence="3" key="1">
    <citation type="journal article" date="2019" name="Int. J. Syst. Evol. Microbiol.">
        <title>The Global Catalogue of Microorganisms (GCM) 10K type strain sequencing project: providing services to taxonomists for standard genome sequencing and annotation.</title>
        <authorList>
            <consortium name="The Broad Institute Genomics Platform"/>
            <consortium name="The Broad Institute Genome Sequencing Center for Infectious Disease"/>
            <person name="Wu L."/>
            <person name="Ma J."/>
        </authorList>
    </citation>
    <scope>NUCLEOTIDE SEQUENCE [LARGE SCALE GENOMIC DNA]</scope>
    <source>
        <strain evidence="3">JCM 1405</strain>
    </source>
</reference>
<name>A0ABP3U0E9_9CLOT</name>
<keyword evidence="3" id="KW-1185">Reference proteome</keyword>
<feature type="transmembrane region" description="Helical" evidence="1">
    <location>
        <begin position="46"/>
        <end position="65"/>
    </location>
</feature>
<accession>A0ABP3U0E9</accession>
<evidence type="ECO:0008006" key="4">
    <source>
        <dbReference type="Google" id="ProtNLM"/>
    </source>
</evidence>
<dbReference type="Proteomes" id="UP001500339">
    <property type="component" value="Unassembled WGS sequence"/>
</dbReference>
<keyword evidence="1" id="KW-0812">Transmembrane</keyword>
<dbReference type="EMBL" id="BAAACF010000001">
    <property type="protein sequence ID" value="GAA0719747.1"/>
    <property type="molecule type" value="Genomic_DNA"/>
</dbReference>
<comment type="caution">
    <text evidence="2">The sequence shown here is derived from an EMBL/GenBank/DDBJ whole genome shotgun (WGS) entry which is preliminary data.</text>
</comment>
<protein>
    <recommendedName>
        <fullName evidence="4">DUF202 domain-containing protein</fullName>
    </recommendedName>
</protein>
<gene>
    <name evidence="2" type="ORF">GCM10008905_08180</name>
</gene>
<proteinExistence type="predicted"/>
<dbReference type="RefSeq" id="WP_343766953.1">
    <property type="nucleotide sequence ID" value="NZ_BAAACF010000001.1"/>
</dbReference>
<feature type="transmembrane region" description="Helical" evidence="1">
    <location>
        <begin position="77"/>
        <end position="96"/>
    </location>
</feature>
<feature type="transmembrane region" description="Helical" evidence="1">
    <location>
        <begin position="21"/>
        <end position="40"/>
    </location>
</feature>
<sequence>MINKMVEKDERSTFIENISYKFGYNFIAFTLLLDVVYRGVRFNEAAWDLLIIVIISGFAMTVYQYKQKILGRTWIKTVALTFAITFIFAFLLALIIKKF</sequence>
<evidence type="ECO:0000313" key="2">
    <source>
        <dbReference type="EMBL" id="GAA0719747.1"/>
    </source>
</evidence>
<evidence type="ECO:0000313" key="3">
    <source>
        <dbReference type="Proteomes" id="UP001500339"/>
    </source>
</evidence>
<organism evidence="2 3">
    <name type="scientific">Clostridium malenominatum</name>
    <dbReference type="NCBI Taxonomy" id="1539"/>
    <lineage>
        <taxon>Bacteria</taxon>
        <taxon>Bacillati</taxon>
        <taxon>Bacillota</taxon>
        <taxon>Clostridia</taxon>
        <taxon>Eubacteriales</taxon>
        <taxon>Clostridiaceae</taxon>
        <taxon>Clostridium</taxon>
    </lineage>
</organism>
<evidence type="ECO:0000256" key="1">
    <source>
        <dbReference type="SAM" id="Phobius"/>
    </source>
</evidence>
<keyword evidence="1" id="KW-1133">Transmembrane helix</keyword>